<reference evidence="2 3" key="1">
    <citation type="submission" date="2021-05" db="EMBL/GenBank/DDBJ databases">
        <authorList>
            <person name="Zahm M."/>
            <person name="Klopp C."/>
            <person name="Cabau C."/>
            <person name="Kuhl H."/>
            <person name="Suciu R."/>
            <person name="Ciorpac M."/>
            <person name="Holostenco D."/>
            <person name="Gessner J."/>
            <person name="Wuertz S."/>
            <person name="Hohne C."/>
            <person name="Stock M."/>
            <person name="Gislard M."/>
            <person name="Lluch J."/>
            <person name="Milhes M."/>
            <person name="Lampietro C."/>
            <person name="Lopez Roques C."/>
            <person name="Donnadieu C."/>
            <person name="Du K."/>
            <person name="Schartl M."/>
            <person name="Guiguen Y."/>
        </authorList>
    </citation>
    <scope>NUCLEOTIDE SEQUENCE [LARGE SCALE GENOMIC DNA]</scope>
    <source>
        <strain evidence="2">Hh-F2</strain>
        <tissue evidence="2">Blood</tissue>
    </source>
</reference>
<dbReference type="EMBL" id="JAHFZB010000002">
    <property type="protein sequence ID" value="KAK6493404.1"/>
    <property type="molecule type" value="Genomic_DNA"/>
</dbReference>
<evidence type="ECO:0000256" key="1">
    <source>
        <dbReference type="SAM" id="MobiDB-lite"/>
    </source>
</evidence>
<sequence>MASNSSLSFGSSSNSSDTASVLGAPRAPSRVGLRYTNYLGQTIVLPTPTRPDFKLIYFCIVRGLTGEERVLVGISEPGTLYP</sequence>
<keyword evidence="3" id="KW-1185">Reference proteome</keyword>
<evidence type="ECO:0000313" key="2">
    <source>
        <dbReference type="EMBL" id="KAK6493404.1"/>
    </source>
</evidence>
<proteinExistence type="predicted"/>
<evidence type="ECO:0000313" key="3">
    <source>
        <dbReference type="Proteomes" id="UP001369086"/>
    </source>
</evidence>
<organism evidence="2 3">
    <name type="scientific">Huso huso</name>
    <name type="common">Beluga</name>
    <name type="synonym">Acipenser huso</name>
    <dbReference type="NCBI Taxonomy" id="61971"/>
    <lineage>
        <taxon>Eukaryota</taxon>
        <taxon>Metazoa</taxon>
        <taxon>Chordata</taxon>
        <taxon>Craniata</taxon>
        <taxon>Vertebrata</taxon>
        <taxon>Euteleostomi</taxon>
        <taxon>Actinopterygii</taxon>
        <taxon>Chondrostei</taxon>
        <taxon>Acipenseriformes</taxon>
        <taxon>Acipenseridae</taxon>
        <taxon>Huso</taxon>
    </lineage>
</organism>
<accession>A0ABR1A8H9</accession>
<name>A0ABR1A8H9_HUSHU</name>
<comment type="caution">
    <text evidence="2">The sequence shown here is derived from an EMBL/GenBank/DDBJ whole genome shotgun (WGS) entry which is preliminary data.</text>
</comment>
<feature type="region of interest" description="Disordered" evidence="1">
    <location>
        <begin position="1"/>
        <end position="24"/>
    </location>
</feature>
<gene>
    <name evidence="2" type="ORF">HHUSO_G2984</name>
</gene>
<feature type="compositionally biased region" description="Low complexity" evidence="1">
    <location>
        <begin position="1"/>
        <end position="16"/>
    </location>
</feature>
<dbReference type="Proteomes" id="UP001369086">
    <property type="component" value="Unassembled WGS sequence"/>
</dbReference>
<protein>
    <submittedName>
        <fullName evidence="2">Uncharacterized protein</fullName>
    </submittedName>
</protein>